<evidence type="ECO:0000256" key="1">
    <source>
        <dbReference type="ARBA" id="ARBA00023015"/>
    </source>
</evidence>
<dbReference type="OrthoDB" id="8097571at2"/>
<dbReference type="PANTHER" id="PTHR38465">
    <property type="entry name" value="HTH-TYPE TRANSCRIPTIONAL REGULATOR MJ1563-RELATED"/>
    <property type="match status" value="1"/>
</dbReference>
<keyword evidence="2" id="KW-0238">DNA-binding</keyword>
<name>A0A1I0L5H0_9ACTN</name>
<dbReference type="Proteomes" id="UP000199361">
    <property type="component" value="Unassembled WGS sequence"/>
</dbReference>
<dbReference type="PANTHER" id="PTHR38465:SF2">
    <property type="entry name" value="HTH-TYPE TRANSCRIPTIONAL REGULATOR MMPR5"/>
    <property type="match status" value="1"/>
</dbReference>
<dbReference type="AlphaFoldDB" id="A0A1I0L5H0"/>
<evidence type="ECO:0000256" key="2">
    <source>
        <dbReference type="ARBA" id="ARBA00023125"/>
    </source>
</evidence>
<dbReference type="InterPro" id="IPR036390">
    <property type="entry name" value="WH_DNA-bd_sf"/>
</dbReference>
<dbReference type="GO" id="GO:0003677">
    <property type="term" value="F:DNA binding"/>
    <property type="evidence" value="ECO:0007669"/>
    <property type="project" value="UniProtKB-KW"/>
</dbReference>
<evidence type="ECO:0000313" key="4">
    <source>
        <dbReference type="EMBL" id="SEU34875.1"/>
    </source>
</evidence>
<evidence type="ECO:0000256" key="3">
    <source>
        <dbReference type="ARBA" id="ARBA00023163"/>
    </source>
</evidence>
<accession>A0A1I0L5H0</accession>
<reference evidence="4 5" key="1">
    <citation type="submission" date="2016-10" db="EMBL/GenBank/DDBJ databases">
        <authorList>
            <person name="de Groot N.N."/>
        </authorList>
    </citation>
    <scope>NUCLEOTIDE SEQUENCE [LARGE SCALE GENOMIC DNA]</scope>
    <source>
        <strain evidence="4 5">CGMCC 4.5598</strain>
    </source>
</reference>
<sequence>MTGAARRRAFVTSVGDLLASWNLPHATGRVYGLLLVTEEPASLDAIAAELELSKGAVSTAVRQLDSWGLARVIPQPGSRRLLIEATAGIESLLEASHARARTLIAALRDGEDLVGPGPAQDRLHSVIDLFAGYVAVGDQLLSAGRRQRPEPGAREDQS</sequence>
<dbReference type="EMBL" id="FOHX01000012">
    <property type="protein sequence ID" value="SEU34875.1"/>
    <property type="molecule type" value="Genomic_DNA"/>
</dbReference>
<dbReference type="InterPro" id="IPR036388">
    <property type="entry name" value="WH-like_DNA-bd_sf"/>
</dbReference>
<gene>
    <name evidence="4" type="ORF">SAMN05421811_112135</name>
</gene>
<proteinExistence type="predicted"/>
<protein>
    <submittedName>
        <fullName evidence="4">Uncharacterized protein</fullName>
    </submittedName>
</protein>
<keyword evidence="1" id="KW-0805">Transcription regulation</keyword>
<keyword evidence="5" id="KW-1185">Reference proteome</keyword>
<evidence type="ECO:0000313" key="5">
    <source>
        <dbReference type="Proteomes" id="UP000199361"/>
    </source>
</evidence>
<dbReference type="RefSeq" id="WP_091088715.1">
    <property type="nucleotide sequence ID" value="NZ_FOHX01000012.1"/>
</dbReference>
<dbReference type="SUPFAM" id="SSF46785">
    <property type="entry name" value="Winged helix' DNA-binding domain"/>
    <property type="match status" value="1"/>
</dbReference>
<dbReference type="InterPro" id="IPR052362">
    <property type="entry name" value="HTH-GbsR_regulator"/>
</dbReference>
<dbReference type="Gene3D" id="1.10.10.10">
    <property type="entry name" value="Winged helix-like DNA-binding domain superfamily/Winged helix DNA-binding domain"/>
    <property type="match status" value="1"/>
</dbReference>
<dbReference type="STRING" id="568860.SAMN05421811_112135"/>
<organism evidence="4 5">
    <name type="scientific">Nonomuraea wenchangensis</name>
    <dbReference type="NCBI Taxonomy" id="568860"/>
    <lineage>
        <taxon>Bacteria</taxon>
        <taxon>Bacillati</taxon>
        <taxon>Actinomycetota</taxon>
        <taxon>Actinomycetes</taxon>
        <taxon>Streptosporangiales</taxon>
        <taxon>Streptosporangiaceae</taxon>
        <taxon>Nonomuraea</taxon>
    </lineage>
</organism>
<keyword evidence="3" id="KW-0804">Transcription</keyword>